<protein>
    <submittedName>
        <fullName evidence="1">Enoyl-CoA hydratase/isomerase-like protein</fullName>
    </submittedName>
</protein>
<sequence>MPEAPADDGAVRFARTVLGDTVVLDRPARRNALTLAMWQDLATLVREHGVDTSGPLYLLGADGYFCSGADLGALAHARSDAQRSRTFVHAVVESLLTIHTVEREVVAVIEHGAAGGGVEIMAACDRRVAIGTPTLVFPFGHHGMTLDDFTRWGLHRLVGDAEAERLVDGRHVVPFEEARDLGLFDEQQESLQTLERSDTARSGRTPAAGYLREDESLAEAIERAASPMLAAFVQDG</sequence>
<keyword evidence="1" id="KW-0413">Isomerase</keyword>
<dbReference type="InterPro" id="IPR029045">
    <property type="entry name" value="ClpP/crotonase-like_dom_sf"/>
</dbReference>
<reference evidence="1 2" key="1">
    <citation type="submission" date="2019-06" db="EMBL/GenBank/DDBJ databases">
        <title>Sequencing the genomes of 1000 actinobacteria strains.</title>
        <authorList>
            <person name="Klenk H.-P."/>
        </authorList>
    </citation>
    <scope>NUCLEOTIDE SEQUENCE [LARGE SCALE GENOMIC DNA]</scope>
    <source>
        <strain evidence="1 2">DSM 12335</strain>
    </source>
</reference>
<dbReference type="EMBL" id="VFOP01000001">
    <property type="protein sequence ID" value="TQL51815.1"/>
    <property type="molecule type" value="Genomic_DNA"/>
</dbReference>
<organism evidence="1 2">
    <name type="scientific">Ornithinicoccus hortensis</name>
    <dbReference type="NCBI Taxonomy" id="82346"/>
    <lineage>
        <taxon>Bacteria</taxon>
        <taxon>Bacillati</taxon>
        <taxon>Actinomycetota</taxon>
        <taxon>Actinomycetes</taxon>
        <taxon>Micrococcales</taxon>
        <taxon>Intrasporangiaceae</taxon>
        <taxon>Ornithinicoccus</taxon>
    </lineage>
</organism>
<evidence type="ECO:0000313" key="2">
    <source>
        <dbReference type="Proteomes" id="UP000319516"/>
    </source>
</evidence>
<evidence type="ECO:0000313" key="1">
    <source>
        <dbReference type="EMBL" id="TQL51815.1"/>
    </source>
</evidence>
<dbReference type="Pfam" id="PF00378">
    <property type="entry name" value="ECH_1"/>
    <property type="match status" value="1"/>
</dbReference>
<dbReference type="Gene3D" id="3.90.226.10">
    <property type="entry name" value="2-enoyl-CoA Hydratase, Chain A, domain 1"/>
    <property type="match status" value="1"/>
</dbReference>
<accession>A0A542YUQ3</accession>
<proteinExistence type="predicted"/>
<keyword evidence="2" id="KW-1185">Reference proteome</keyword>
<dbReference type="PANTHER" id="PTHR11941:SF54">
    <property type="entry name" value="ENOYL-COA HYDRATASE, MITOCHONDRIAL"/>
    <property type="match status" value="1"/>
</dbReference>
<dbReference type="GO" id="GO:0016853">
    <property type="term" value="F:isomerase activity"/>
    <property type="evidence" value="ECO:0007669"/>
    <property type="project" value="UniProtKB-KW"/>
</dbReference>
<dbReference type="AlphaFoldDB" id="A0A542YUQ3"/>
<dbReference type="SUPFAM" id="SSF52096">
    <property type="entry name" value="ClpP/crotonase"/>
    <property type="match status" value="1"/>
</dbReference>
<dbReference type="CDD" id="cd06558">
    <property type="entry name" value="crotonase-like"/>
    <property type="match status" value="1"/>
</dbReference>
<dbReference type="PANTHER" id="PTHR11941">
    <property type="entry name" value="ENOYL-COA HYDRATASE-RELATED"/>
    <property type="match status" value="1"/>
</dbReference>
<comment type="caution">
    <text evidence="1">The sequence shown here is derived from an EMBL/GenBank/DDBJ whole genome shotgun (WGS) entry which is preliminary data.</text>
</comment>
<dbReference type="Proteomes" id="UP000319516">
    <property type="component" value="Unassembled WGS sequence"/>
</dbReference>
<dbReference type="RefSeq" id="WP_141785767.1">
    <property type="nucleotide sequence ID" value="NZ_BAAAIK010000001.1"/>
</dbReference>
<dbReference type="InterPro" id="IPR001753">
    <property type="entry name" value="Enoyl-CoA_hydra/iso"/>
</dbReference>
<name>A0A542YUQ3_9MICO</name>
<gene>
    <name evidence="1" type="ORF">FB467_2978</name>
</gene>
<dbReference type="OrthoDB" id="4608673at2"/>
<dbReference type="GO" id="GO:0006635">
    <property type="term" value="P:fatty acid beta-oxidation"/>
    <property type="evidence" value="ECO:0007669"/>
    <property type="project" value="TreeGrafter"/>
</dbReference>